<sequence>MPKLFFRDNEKDINVLVLKWLIRKGLPYTACDCETFADIMRAATGNLKFAMLSRDMHDRLLNGQLQLFCDLIGELLAFEFQKACRLKFVNLMHDSWTSCGKDSIVGASIAFIDSSWRFRYIAMLASGKNDGHNAPSVASVIEKGFKLKYDIDIKVMTRFTMSDTAPSSKNVADLIDTEQEDCLMHLLNLCIGYGIGLNDNIQTASVWNEVTESWDKTSKQRNALRKIQDALSYPDLDPLTDSDVRVGGGHELISGLALVETQSENMVLSYMVVFRRLADNKLKSFKFDAMAIEAPRSRDANESSHRRVVRTQQQFYDAGKTCPRRTLLQLQARFPKVSKACVLLDPRIKSSAKKIAADRNIPRKEEKAIYKGGLDYLREEYRKVYTEMTKQGRMSLS</sequence>
<name>A0A9W6UD15_9STRA</name>
<evidence type="ECO:0000313" key="1">
    <source>
        <dbReference type="EMBL" id="GMF29836.1"/>
    </source>
</evidence>
<organism evidence="1 2">
    <name type="scientific">Phytophthora lilii</name>
    <dbReference type="NCBI Taxonomy" id="2077276"/>
    <lineage>
        <taxon>Eukaryota</taxon>
        <taxon>Sar</taxon>
        <taxon>Stramenopiles</taxon>
        <taxon>Oomycota</taxon>
        <taxon>Peronosporomycetes</taxon>
        <taxon>Peronosporales</taxon>
        <taxon>Peronosporaceae</taxon>
        <taxon>Phytophthora</taxon>
    </lineage>
</organism>
<dbReference type="OrthoDB" id="117231at2759"/>
<gene>
    <name evidence="1" type="ORF">Plil01_001268900</name>
</gene>
<proteinExistence type="predicted"/>
<dbReference type="AlphaFoldDB" id="A0A9W6UD15"/>
<accession>A0A9W6UD15</accession>
<dbReference type="EMBL" id="BSXW01000800">
    <property type="protein sequence ID" value="GMF29836.1"/>
    <property type="molecule type" value="Genomic_DNA"/>
</dbReference>
<keyword evidence="2" id="KW-1185">Reference proteome</keyword>
<dbReference type="Proteomes" id="UP001165083">
    <property type="component" value="Unassembled WGS sequence"/>
</dbReference>
<comment type="caution">
    <text evidence="1">The sequence shown here is derived from an EMBL/GenBank/DDBJ whole genome shotgun (WGS) entry which is preliminary data.</text>
</comment>
<protein>
    <submittedName>
        <fullName evidence="1">Unnamed protein product</fullName>
    </submittedName>
</protein>
<reference evidence="1" key="1">
    <citation type="submission" date="2023-04" db="EMBL/GenBank/DDBJ databases">
        <title>Phytophthora lilii NBRC 32176.</title>
        <authorList>
            <person name="Ichikawa N."/>
            <person name="Sato H."/>
            <person name="Tonouchi N."/>
        </authorList>
    </citation>
    <scope>NUCLEOTIDE SEQUENCE</scope>
    <source>
        <strain evidence="1">NBRC 32176</strain>
    </source>
</reference>
<evidence type="ECO:0000313" key="2">
    <source>
        <dbReference type="Proteomes" id="UP001165083"/>
    </source>
</evidence>